<dbReference type="InterPro" id="IPR003779">
    <property type="entry name" value="CMD-like"/>
</dbReference>
<evidence type="ECO:0000313" key="3">
    <source>
        <dbReference type="Proteomes" id="UP000192756"/>
    </source>
</evidence>
<dbReference type="SUPFAM" id="SSF69118">
    <property type="entry name" value="AhpD-like"/>
    <property type="match status" value="1"/>
</dbReference>
<dbReference type="PANTHER" id="PTHR34846">
    <property type="entry name" value="4-CARBOXYMUCONOLACTONE DECARBOXYLASE FAMILY PROTEIN (AFU_ORTHOLOGUE AFUA_6G11590)"/>
    <property type="match status" value="1"/>
</dbReference>
<keyword evidence="3" id="KW-1185">Reference proteome</keyword>
<dbReference type="PANTHER" id="PTHR34846:SF10">
    <property type="entry name" value="CYTOPLASMIC PROTEIN"/>
    <property type="match status" value="1"/>
</dbReference>
<dbReference type="Proteomes" id="UP000192756">
    <property type="component" value="Unassembled WGS sequence"/>
</dbReference>
<gene>
    <name evidence="2" type="ORF">SAMN04488524_4153</name>
</gene>
<reference evidence="3" key="1">
    <citation type="submission" date="2017-04" db="EMBL/GenBank/DDBJ databases">
        <authorList>
            <person name="Varghese N."/>
            <person name="Submissions S."/>
        </authorList>
    </citation>
    <scope>NUCLEOTIDE SEQUENCE [LARGE SCALE GENOMIC DNA]</scope>
    <source>
        <strain evidence="3">DSM 12126</strain>
    </source>
</reference>
<dbReference type="GO" id="GO:0051920">
    <property type="term" value="F:peroxiredoxin activity"/>
    <property type="evidence" value="ECO:0007669"/>
    <property type="project" value="InterPro"/>
</dbReference>
<accession>A0A1W2DXF6</accession>
<dbReference type="NCBIfam" id="TIGR00778">
    <property type="entry name" value="ahpD_dom"/>
    <property type="match status" value="1"/>
</dbReference>
<proteinExistence type="predicted"/>
<organism evidence="2 3">
    <name type="scientific">Pedobacter africanus</name>
    <dbReference type="NCBI Taxonomy" id="151894"/>
    <lineage>
        <taxon>Bacteria</taxon>
        <taxon>Pseudomonadati</taxon>
        <taxon>Bacteroidota</taxon>
        <taxon>Sphingobacteriia</taxon>
        <taxon>Sphingobacteriales</taxon>
        <taxon>Sphingobacteriaceae</taxon>
        <taxon>Pedobacter</taxon>
    </lineage>
</organism>
<dbReference type="Pfam" id="PF02627">
    <property type="entry name" value="CMD"/>
    <property type="match status" value="1"/>
</dbReference>
<evidence type="ECO:0000313" key="2">
    <source>
        <dbReference type="EMBL" id="SMD01746.1"/>
    </source>
</evidence>
<dbReference type="STRING" id="151894.SAMN04488524_4153"/>
<dbReference type="Gene3D" id="1.20.1290.10">
    <property type="entry name" value="AhpD-like"/>
    <property type="match status" value="1"/>
</dbReference>
<dbReference type="RefSeq" id="WP_084240930.1">
    <property type="nucleotide sequence ID" value="NZ_FWXT01000004.1"/>
</dbReference>
<keyword evidence="2" id="KW-0575">Peroxidase</keyword>
<feature type="domain" description="Carboxymuconolactone decarboxylase-like" evidence="1">
    <location>
        <begin position="13"/>
        <end position="92"/>
    </location>
</feature>
<sequence length="150" mass="17037">MERIKNSDVPQGLMAAMRGVQNYIDQCGFDPLLLDLMRIRVSQINGCAYCLDMHTKEALHAGETVQRLISVSAWREAPYYSPQERALLEFAELLTRMEEDAEIDPVHEELLKYFTKAEIANLTVAIAQINSWNRFVKSTGIVAGSYVVRK</sequence>
<evidence type="ECO:0000259" key="1">
    <source>
        <dbReference type="Pfam" id="PF02627"/>
    </source>
</evidence>
<name>A0A1W2DXF6_9SPHI</name>
<dbReference type="EMBL" id="FWXT01000004">
    <property type="protein sequence ID" value="SMD01746.1"/>
    <property type="molecule type" value="Genomic_DNA"/>
</dbReference>
<dbReference type="OrthoDB" id="9801997at2"/>
<protein>
    <submittedName>
        <fullName evidence="2">Alkylhydroperoxidase AhpD family core domain-containing protein</fullName>
    </submittedName>
</protein>
<dbReference type="InterPro" id="IPR029032">
    <property type="entry name" value="AhpD-like"/>
</dbReference>
<dbReference type="InterPro" id="IPR004675">
    <property type="entry name" value="AhpD_core"/>
</dbReference>
<keyword evidence="2" id="KW-0560">Oxidoreductase</keyword>
<dbReference type="AlphaFoldDB" id="A0A1W2DXF6"/>